<proteinExistence type="predicted"/>
<sequence>VFVLTILNILLLLLLQLHVFAEIYCSCVGRCGEAFSRGQLCTCDLHCSTHNECCQDFQAVCTIAQSCRGRCGEPFVRGRLCTCDPQCVQFNTCCPDYRPQLVNCFTVSTGLVDDLCSDLPISGLTALSNGTIVIFKGDSFWTVDPVSHYISRPLSISKVLGISSHIDTVFTRSNCQGNVYIFKDSLYWRLDRNLVLEPGFPKPLSYEFPGLTSGLTAALSVPATVSRAETVYFFRRGKSNVWGVCFINWFTKTSQYRHRISCNAKNIMNQEIQIKVSMKGFPVPVTSALTAPIPMKTNQYEYYVFSGRKETVDFSTDLPALVGPNYPAPVVLSTPVTVETSITDVVTVISDPPLAENSLKVWLQCPA</sequence>
<protein>
    <submittedName>
        <fullName evidence="6">Proteoglycan 4a</fullName>
    </submittedName>
</protein>
<reference evidence="6" key="2">
    <citation type="submission" date="2025-09" db="UniProtKB">
        <authorList>
            <consortium name="Ensembl"/>
        </authorList>
    </citation>
    <scope>IDENTIFICATION</scope>
</reference>
<feature type="repeat" description="Hemopexin" evidence="3">
    <location>
        <begin position="163"/>
        <end position="211"/>
    </location>
</feature>
<dbReference type="Gene3D" id="4.10.410.20">
    <property type="match status" value="2"/>
</dbReference>
<organism evidence="6 7">
    <name type="scientific">Neogobius melanostomus</name>
    <name type="common">round goby</name>
    <dbReference type="NCBI Taxonomy" id="47308"/>
    <lineage>
        <taxon>Eukaryota</taxon>
        <taxon>Metazoa</taxon>
        <taxon>Chordata</taxon>
        <taxon>Craniata</taxon>
        <taxon>Vertebrata</taxon>
        <taxon>Euteleostomi</taxon>
        <taxon>Actinopterygii</taxon>
        <taxon>Neopterygii</taxon>
        <taxon>Teleostei</taxon>
        <taxon>Neoteleostei</taxon>
        <taxon>Acanthomorphata</taxon>
        <taxon>Gobiaria</taxon>
        <taxon>Gobiiformes</taxon>
        <taxon>Gobioidei</taxon>
        <taxon>Gobiidae</taxon>
        <taxon>Benthophilinae</taxon>
        <taxon>Neogobiini</taxon>
        <taxon>Neogobius</taxon>
    </lineage>
</organism>
<dbReference type="AlphaFoldDB" id="A0A8C6V067"/>
<dbReference type="PROSITE" id="PS51642">
    <property type="entry name" value="HEMOPEXIN_2"/>
    <property type="match status" value="1"/>
</dbReference>
<keyword evidence="7" id="KW-1185">Reference proteome</keyword>
<dbReference type="PROSITE" id="PS00524">
    <property type="entry name" value="SMB_1"/>
    <property type="match status" value="1"/>
</dbReference>
<dbReference type="GO" id="GO:0005615">
    <property type="term" value="C:extracellular space"/>
    <property type="evidence" value="ECO:0007669"/>
    <property type="project" value="TreeGrafter"/>
</dbReference>
<dbReference type="PROSITE" id="PS50958">
    <property type="entry name" value="SMB_2"/>
    <property type="match status" value="2"/>
</dbReference>
<reference evidence="6" key="1">
    <citation type="submission" date="2025-08" db="UniProtKB">
        <authorList>
            <consortium name="Ensembl"/>
        </authorList>
    </citation>
    <scope>IDENTIFICATION</scope>
</reference>
<dbReference type="InterPro" id="IPR036375">
    <property type="entry name" value="Hemopexin-like_dom_sf"/>
</dbReference>
<feature type="domain" description="SMB" evidence="5">
    <location>
        <begin position="68"/>
        <end position="108"/>
    </location>
</feature>
<dbReference type="Pfam" id="PF01033">
    <property type="entry name" value="Somatomedin_B"/>
    <property type="match status" value="2"/>
</dbReference>
<dbReference type="SUPFAM" id="SSF50923">
    <property type="entry name" value="Hemopexin-like domain"/>
    <property type="match status" value="1"/>
</dbReference>
<evidence type="ECO:0000259" key="5">
    <source>
        <dbReference type="PROSITE" id="PS50958"/>
    </source>
</evidence>
<dbReference type="InterPro" id="IPR001212">
    <property type="entry name" value="Somatomedin_B_dom"/>
</dbReference>
<dbReference type="Gene3D" id="2.110.10.10">
    <property type="entry name" value="Hemopexin-like domain"/>
    <property type="match status" value="1"/>
</dbReference>
<feature type="domain" description="SMB" evidence="5">
    <location>
        <begin position="23"/>
        <end position="67"/>
    </location>
</feature>
<accession>A0A8C6V067</accession>
<dbReference type="SUPFAM" id="SSF90188">
    <property type="entry name" value="Somatomedin B domain"/>
    <property type="match status" value="2"/>
</dbReference>
<dbReference type="Ensembl" id="ENSNMLT00000049084.1">
    <property type="protein sequence ID" value="ENSNMLP00000044221.1"/>
    <property type="gene ID" value="ENSNMLG00000026768.1"/>
</dbReference>
<dbReference type="SMART" id="SM00120">
    <property type="entry name" value="HX"/>
    <property type="match status" value="2"/>
</dbReference>
<evidence type="ECO:0000313" key="6">
    <source>
        <dbReference type="Ensembl" id="ENSNMLP00000044221.1"/>
    </source>
</evidence>
<keyword evidence="1 4" id="KW-0732">Signal</keyword>
<dbReference type="Pfam" id="PF00045">
    <property type="entry name" value="Hemopexin"/>
    <property type="match status" value="1"/>
</dbReference>
<feature type="signal peptide" evidence="4">
    <location>
        <begin position="1"/>
        <end position="21"/>
    </location>
</feature>
<dbReference type="PANTHER" id="PTHR22917">
    <property type="entry name" value="HEMOPEXIN DOMAIN-CONTAINING PROTEIN"/>
    <property type="match status" value="1"/>
</dbReference>
<dbReference type="InterPro" id="IPR051298">
    <property type="entry name" value="Heme_transport/Cell_adhesion"/>
</dbReference>
<feature type="chain" id="PRO_5034482599" evidence="4">
    <location>
        <begin position="22"/>
        <end position="367"/>
    </location>
</feature>
<evidence type="ECO:0000256" key="4">
    <source>
        <dbReference type="SAM" id="SignalP"/>
    </source>
</evidence>
<keyword evidence="2" id="KW-1015">Disulfide bond</keyword>
<evidence type="ECO:0000256" key="2">
    <source>
        <dbReference type="ARBA" id="ARBA00023157"/>
    </source>
</evidence>
<evidence type="ECO:0000256" key="1">
    <source>
        <dbReference type="ARBA" id="ARBA00022729"/>
    </source>
</evidence>
<dbReference type="PANTHER" id="PTHR22917:SF8">
    <property type="entry name" value="PROTEOGLYCAN 4 ISOFORM X1"/>
    <property type="match status" value="1"/>
</dbReference>
<evidence type="ECO:0000256" key="3">
    <source>
        <dbReference type="PROSITE-ProRule" id="PRU01011"/>
    </source>
</evidence>
<dbReference type="InterPro" id="IPR018487">
    <property type="entry name" value="Hemopexin-like_repeat"/>
</dbReference>
<name>A0A8C6V067_9GOBI</name>
<evidence type="ECO:0000313" key="7">
    <source>
        <dbReference type="Proteomes" id="UP000694523"/>
    </source>
</evidence>
<dbReference type="InterPro" id="IPR036024">
    <property type="entry name" value="Somatomedin_B-like_dom_sf"/>
</dbReference>
<dbReference type="Proteomes" id="UP000694523">
    <property type="component" value="Unplaced"/>
</dbReference>
<dbReference type="SMART" id="SM00201">
    <property type="entry name" value="SO"/>
    <property type="match status" value="2"/>
</dbReference>